<comment type="caution">
    <text evidence="2">The sequence shown here is derived from an EMBL/GenBank/DDBJ whole genome shotgun (WGS) entry which is preliminary data.</text>
</comment>
<reference evidence="2 3" key="1">
    <citation type="submission" date="2007-03" db="EMBL/GenBank/DDBJ databases">
        <authorList>
            <person name="Fulton L."/>
            <person name="Clifton S."/>
            <person name="Fulton B."/>
            <person name="Xu J."/>
            <person name="Minx P."/>
            <person name="Pepin K.H."/>
            <person name="Johnson M."/>
            <person name="Thiruvilangam P."/>
            <person name="Bhonagiri V."/>
            <person name="Nash W.E."/>
            <person name="Mardis E.R."/>
            <person name="Wilson R.K."/>
        </authorList>
    </citation>
    <scope>NUCLEOTIDE SEQUENCE [LARGE SCALE GENOMIC DNA]</scope>
    <source>
        <strain evidence="2 3">ATCC 29174</strain>
    </source>
</reference>
<dbReference type="GO" id="GO:0046657">
    <property type="term" value="P:folic acid catabolic process"/>
    <property type="evidence" value="ECO:0007669"/>
    <property type="project" value="TreeGrafter"/>
</dbReference>
<name>A5ZMM1_9FIRM</name>
<dbReference type="CDD" id="cd05673">
    <property type="entry name" value="M20_Acy1L2_AbgB"/>
    <property type="match status" value="1"/>
</dbReference>
<dbReference type="SUPFAM" id="SSF53187">
    <property type="entry name" value="Zn-dependent exopeptidases"/>
    <property type="match status" value="1"/>
</dbReference>
<dbReference type="EMBL" id="AAVO02000001">
    <property type="protein sequence ID" value="EDM89115.1"/>
    <property type="molecule type" value="Genomic_DNA"/>
</dbReference>
<dbReference type="InterPro" id="IPR052030">
    <property type="entry name" value="Peptidase_M20/M20A_hydrolases"/>
</dbReference>
<dbReference type="PANTHER" id="PTHR30575:SF0">
    <property type="entry name" value="XAA-ARG DIPEPTIDASE"/>
    <property type="match status" value="1"/>
</dbReference>
<dbReference type="Gene3D" id="3.40.630.10">
    <property type="entry name" value="Zn peptidases"/>
    <property type="match status" value="1"/>
</dbReference>
<keyword evidence="2" id="KW-0378">Hydrolase</keyword>
<dbReference type="SUPFAM" id="SSF55031">
    <property type="entry name" value="Bacterial exopeptidase dimerisation domain"/>
    <property type="match status" value="1"/>
</dbReference>
<organism evidence="2 3">
    <name type="scientific">Blautia obeum ATCC 29174</name>
    <dbReference type="NCBI Taxonomy" id="411459"/>
    <lineage>
        <taxon>Bacteria</taxon>
        <taxon>Bacillati</taxon>
        <taxon>Bacillota</taxon>
        <taxon>Clostridia</taxon>
        <taxon>Lachnospirales</taxon>
        <taxon>Lachnospiraceae</taxon>
        <taxon>Blautia</taxon>
    </lineage>
</organism>
<reference evidence="2 3" key="2">
    <citation type="submission" date="2007-04" db="EMBL/GenBank/DDBJ databases">
        <title>Draft genome sequence of Ruminococcus obeum (ATCC 29174).</title>
        <authorList>
            <person name="Sudarsanam P."/>
            <person name="Ley R."/>
            <person name="Guruge J."/>
            <person name="Turnbaugh P.J."/>
            <person name="Mahowald M."/>
            <person name="Liep D."/>
            <person name="Gordon J."/>
        </authorList>
    </citation>
    <scope>NUCLEOTIDE SEQUENCE [LARGE SCALE GENOMIC DNA]</scope>
    <source>
        <strain evidence="2 3">ATCC 29174</strain>
    </source>
</reference>
<dbReference type="Pfam" id="PF07687">
    <property type="entry name" value="M20_dimer"/>
    <property type="match status" value="1"/>
</dbReference>
<gene>
    <name evidence="2" type="ORF">RUMOBE_00238</name>
</gene>
<protein>
    <submittedName>
        <fullName evidence="2">Amidohydrolase</fullName>
    </submittedName>
</protein>
<proteinExistence type="predicted"/>
<dbReference type="PANTHER" id="PTHR30575">
    <property type="entry name" value="PEPTIDASE M20"/>
    <property type="match status" value="1"/>
</dbReference>
<dbReference type="GO" id="GO:0071713">
    <property type="term" value="F:para-aminobenzoyl-glutamate hydrolase activity"/>
    <property type="evidence" value="ECO:0007669"/>
    <property type="project" value="TreeGrafter"/>
</dbReference>
<dbReference type="GO" id="GO:0005737">
    <property type="term" value="C:cytoplasm"/>
    <property type="evidence" value="ECO:0007669"/>
    <property type="project" value="TreeGrafter"/>
</dbReference>
<evidence type="ECO:0000259" key="1">
    <source>
        <dbReference type="Pfam" id="PF07687"/>
    </source>
</evidence>
<evidence type="ECO:0000313" key="3">
    <source>
        <dbReference type="Proteomes" id="UP000006002"/>
    </source>
</evidence>
<dbReference type="PIRSF" id="PIRSF037227">
    <property type="entry name" value="Aminobenzoyl-glu_utiliz_pB"/>
    <property type="match status" value="1"/>
</dbReference>
<accession>A5ZMM1</accession>
<dbReference type="Pfam" id="PF01546">
    <property type="entry name" value="Peptidase_M20"/>
    <property type="match status" value="1"/>
</dbReference>
<dbReference type="eggNOG" id="COG1473">
    <property type="taxonomic scope" value="Bacteria"/>
</dbReference>
<sequence length="502" mass="54322">MKATGILWLPLSFLNFIERRYDTMTAQKQSALQTIEEKKSLIVGIADKVWEFAELSLQEFKSAETYCEALEKEGFDVERGTCNIETAFAASYGHGRPYIGILAEYDALSGLSQEGGLIERKEKNAGGNGHGCGHNLLGAGAFAAALGIKAYLEQNDVSGTVILYGCPGEEGGAAKAFMARDGLWKKLDAALTWHPEDVNEVATGSSNSCIQTQYKFTGIASHAAGAPEKGRSALDAVELMNIGVQFLREHMSDKARIHYAITDAGGCSPNVVQSRASVLYMVRSNHVAEAVELQKRVDKIAEGAALMTETTYEKKFIDGLADTVSNFALERVLYKNFEELGVPKYTEEENAYADALAETYDSSGVPGVAAENDENAKEQVEKMQKEYGHAMNGFLTPLYQKDAFKAGSTDVGDVSWLTPTAQIHVAAWPNGCPGHSWQNVSCDRTEIGHKAAVHAGKVIAATAIDLIEDTSLLDEARAEFEKRTKDGFVCPIPADAVPVIPD</sequence>
<dbReference type="InterPro" id="IPR011650">
    <property type="entry name" value="Peptidase_M20_dimer"/>
</dbReference>
<dbReference type="Gene3D" id="3.30.70.360">
    <property type="match status" value="1"/>
</dbReference>
<evidence type="ECO:0000313" key="2">
    <source>
        <dbReference type="EMBL" id="EDM89115.1"/>
    </source>
</evidence>
<dbReference type="GO" id="GO:0016805">
    <property type="term" value="F:dipeptidase activity"/>
    <property type="evidence" value="ECO:0007669"/>
    <property type="project" value="TreeGrafter"/>
</dbReference>
<dbReference type="InterPro" id="IPR036264">
    <property type="entry name" value="Bact_exopeptidase_dim_dom"/>
</dbReference>
<dbReference type="AlphaFoldDB" id="A5ZMM1"/>
<feature type="domain" description="Peptidase M20 dimerisation" evidence="1">
    <location>
        <begin position="215"/>
        <end position="303"/>
    </location>
</feature>
<dbReference type="InterPro" id="IPR017439">
    <property type="entry name" value="Amidohydrolase"/>
</dbReference>
<dbReference type="InterPro" id="IPR002933">
    <property type="entry name" value="Peptidase_M20"/>
</dbReference>
<dbReference type="FunFam" id="3.30.70.360:FF:000004">
    <property type="entry name" value="Peptidase M20 domain-containing protein 2"/>
    <property type="match status" value="1"/>
</dbReference>
<dbReference type="Proteomes" id="UP000006002">
    <property type="component" value="Unassembled WGS sequence"/>
</dbReference>
<dbReference type="InterPro" id="IPR017145">
    <property type="entry name" value="Aminobenzoyl-glu_utiliz_pB"/>
</dbReference>
<dbReference type="HOGENOM" id="CLU_031812_0_1_9"/>
<dbReference type="NCBIfam" id="TIGR01891">
    <property type="entry name" value="amidohydrolases"/>
    <property type="match status" value="1"/>
</dbReference>